<keyword evidence="2" id="KW-1185">Reference proteome</keyword>
<organism evidence="1 2">
    <name type="scientific">Schaalia naturae</name>
    <dbReference type="NCBI Taxonomy" id="635203"/>
    <lineage>
        <taxon>Bacteria</taxon>
        <taxon>Bacillati</taxon>
        <taxon>Actinomycetota</taxon>
        <taxon>Actinomycetes</taxon>
        <taxon>Actinomycetales</taxon>
        <taxon>Actinomycetaceae</taxon>
        <taxon>Schaalia</taxon>
    </lineage>
</organism>
<accession>A0ABW2SLP7</accession>
<dbReference type="Pfam" id="PF05960">
    <property type="entry name" value="DUF885"/>
    <property type="match status" value="1"/>
</dbReference>
<sequence>MNTQSTRVPSALDRSADDYVLTVARINPIAATDWGLPGTPGALPDYSPDGWARQLDLDRALVADALRAQTRPRDDVDRVTASAIVEGLGAQIGVSEAGEDLAAVNNIASPIQEVRDSFDLMPRETAEDWQAVADRLHAVPHALAGYEESLRLAASRGLVAARRQILIGIEESRDLAGPAGVLASLAEEGAANPAARDVPGLSEALREGARAAGEAYGRLAGALESDLLDRAPERDGVGRERYERFSRLFTGAVVDLDETYEWGLDQLARIDSEQRAIAADLYGPGTTVRETMARLNDEPDLQLHGTAALQQWMQGLADSVVADLDGTHFDIPAPAHRIECLLAPSHNGGIYYTAPSQDFSRPGRMWWSVPEGETVFHTWQERTTVFHEGVPGHHLQISQALAEAGSLDLYRRMASWNSGHGEGWALYAEGLMAELGHQDEPANRMGLLDSMRLRAARVALDIGVHLGKERPGGGGIWDRDFAWRFLKENVAMADGFLSFELNRYLGWPGQAPSYKVGQRLWTQMREDYLATAGSRGEEASLRAFHSKALRLGSLPMATLREAVLS</sequence>
<evidence type="ECO:0000313" key="1">
    <source>
        <dbReference type="EMBL" id="MFC7580972.1"/>
    </source>
</evidence>
<dbReference type="RefSeq" id="WP_380973687.1">
    <property type="nucleotide sequence ID" value="NZ_JBHTEF010000001.1"/>
</dbReference>
<dbReference type="EMBL" id="JBHTEF010000001">
    <property type="protein sequence ID" value="MFC7580972.1"/>
    <property type="molecule type" value="Genomic_DNA"/>
</dbReference>
<proteinExistence type="predicted"/>
<gene>
    <name evidence="1" type="ORF">ACFQWG_07145</name>
</gene>
<dbReference type="InterPro" id="IPR010281">
    <property type="entry name" value="DUF885"/>
</dbReference>
<protein>
    <submittedName>
        <fullName evidence="1">DUF885 domain-containing protein</fullName>
    </submittedName>
</protein>
<name>A0ABW2SLP7_9ACTO</name>
<comment type="caution">
    <text evidence="1">The sequence shown here is derived from an EMBL/GenBank/DDBJ whole genome shotgun (WGS) entry which is preliminary data.</text>
</comment>
<reference evidence="2" key="1">
    <citation type="journal article" date="2019" name="Int. J. Syst. Evol. Microbiol.">
        <title>The Global Catalogue of Microorganisms (GCM) 10K type strain sequencing project: providing services to taxonomists for standard genome sequencing and annotation.</title>
        <authorList>
            <consortium name="The Broad Institute Genomics Platform"/>
            <consortium name="The Broad Institute Genome Sequencing Center for Infectious Disease"/>
            <person name="Wu L."/>
            <person name="Ma J."/>
        </authorList>
    </citation>
    <scope>NUCLEOTIDE SEQUENCE [LARGE SCALE GENOMIC DNA]</scope>
    <source>
        <strain evidence="2">CCUG 56698</strain>
    </source>
</reference>
<dbReference type="Proteomes" id="UP001596527">
    <property type="component" value="Unassembled WGS sequence"/>
</dbReference>
<evidence type="ECO:0000313" key="2">
    <source>
        <dbReference type="Proteomes" id="UP001596527"/>
    </source>
</evidence>
<dbReference type="PANTHER" id="PTHR33361:SF2">
    <property type="entry name" value="DUF885 DOMAIN-CONTAINING PROTEIN"/>
    <property type="match status" value="1"/>
</dbReference>
<dbReference type="PANTHER" id="PTHR33361">
    <property type="entry name" value="GLR0591 PROTEIN"/>
    <property type="match status" value="1"/>
</dbReference>